<dbReference type="AlphaFoldDB" id="A0A0B7C4E3"/>
<feature type="non-terminal residue" evidence="1">
    <location>
        <position position="102"/>
    </location>
</feature>
<dbReference type="EMBL" id="HACG01052595">
    <property type="protein sequence ID" value="CEK99466.1"/>
    <property type="molecule type" value="Transcribed_RNA"/>
</dbReference>
<organism evidence="1">
    <name type="scientific">Arion vulgaris</name>
    <dbReference type="NCBI Taxonomy" id="1028688"/>
    <lineage>
        <taxon>Eukaryota</taxon>
        <taxon>Metazoa</taxon>
        <taxon>Spiralia</taxon>
        <taxon>Lophotrochozoa</taxon>
        <taxon>Mollusca</taxon>
        <taxon>Gastropoda</taxon>
        <taxon>Heterobranchia</taxon>
        <taxon>Euthyneura</taxon>
        <taxon>Panpulmonata</taxon>
        <taxon>Eupulmonata</taxon>
        <taxon>Stylommatophora</taxon>
        <taxon>Helicina</taxon>
        <taxon>Arionoidea</taxon>
        <taxon>Arionidae</taxon>
        <taxon>Arion</taxon>
    </lineage>
</organism>
<feature type="non-terminal residue" evidence="1">
    <location>
        <position position="1"/>
    </location>
</feature>
<accession>A0A0B7C4E3</accession>
<protein>
    <submittedName>
        <fullName evidence="1">Uncharacterized protein</fullName>
    </submittedName>
</protein>
<sequence>KNCQKCILVSEARKQLQDDVVDIMSRLSTVVAESSHPNTTPKYGMSSLEENISNAETEIRSLAESLRDQVTQLEQTLIEKLHSVRSQLLHKTSDGHNVTKSR</sequence>
<proteinExistence type="predicted"/>
<gene>
    <name evidence="1" type="primary">ORF221320</name>
</gene>
<name>A0A0B7C4E3_9EUPU</name>
<reference evidence="1" key="1">
    <citation type="submission" date="2014-12" db="EMBL/GenBank/DDBJ databases">
        <title>Insight into the proteome of Arion vulgaris.</title>
        <authorList>
            <person name="Aradska J."/>
            <person name="Bulat T."/>
            <person name="Smidak R."/>
            <person name="Sarate P."/>
            <person name="Gangsoo J."/>
            <person name="Sialana F."/>
            <person name="Bilban M."/>
            <person name="Lubec G."/>
        </authorList>
    </citation>
    <scope>NUCLEOTIDE SEQUENCE</scope>
    <source>
        <tissue evidence="1">Skin</tissue>
    </source>
</reference>
<evidence type="ECO:0000313" key="1">
    <source>
        <dbReference type="EMBL" id="CEK99466.1"/>
    </source>
</evidence>